<organism evidence="9 10">
    <name type="scientific">Podospora australis</name>
    <dbReference type="NCBI Taxonomy" id="1536484"/>
    <lineage>
        <taxon>Eukaryota</taxon>
        <taxon>Fungi</taxon>
        <taxon>Dikarya</taxon>
        <taxon>Ascomycota</taxon>
        <taxon>Pezizomycotina</taxon>
        <taxon>Sordariomycetes</taxon>
        <taxon>Sordariomycetidae</taxon>
        <taxon>Sordariales</taxon>
        <taxon>Podosporaceae</taxon>
        <taxon>Podospora</taxon>
    </lineage>
</organism>
<dbReference type="GO" id="GO:0005666">
    <property type="term" value="C:RNA polymerase III complex"/>
    <property type="evidence" value="ECO:0007669"/>
    <property type="project" value="UniProtKB-ARBA"/>
</dbReference>
<comment type="caution">
    <text evidence="9">The sequence shown here is derived from an EMBL/GenBank/DDBJ whole genome shotgun (WGS) entry which is preliminary data.</text>
</comment>
<evidence type="ECO:0000313" key="10">
    <source>
        <dbReference type="Proteomes" id="UP001302126"/>
    </source>
</evidence>
<dbReference type="InterPro" id="IPR012340">
    <property type="entry name" value="NA-bd_OB-fold"/>
</dbReference>
<dbReference type="InterPro" id="IPR036898">
    <property type="entry name" value="RNA_pol_Rpb7-like_N_sf"/>
</dbReference>
<keyword evidence="10" id="KW-1185">Reference proteome</keyword>
<proteinExistence type="inferred from homology"/>
<comment type="similarity">
    <text evidence="2">Belongs to the eukaryotic RPB7/RPC8 RNA polymerase subunit family.</text>
</comment>
<dbReference type="SUPFAM" id="SSF88798">
    <property type="entry name" value="N-terminal, heterodimerisation domain of RBP7 (RpoE)"/>
    <property type="match status" value="1"/>
</dbReference>
<protein>
    <recommendedName>
        <fullName evidence="6">DNA-directed RNA polymerase subunit</fullName>
    </recommendedName>
</protein>
<dbReference type="Gene3D" id="2.40.50.140">
    <property type="entry name" value="Nucleic acid-binding proteins"/>
    <property type="match status" value="1"/>
</dbReference>
<sequence>MFHLVKITDLVQIKPIDFGKPSYDAIEDNIHEKYSNKVQQNIGLYICLWDILFATEGLIGEGDGMANVNVEFRMVVFRPYKDEIIIARIGKQTAQGIQLRTDFFEDIWVPDYELPDGSEFLPNENDGQGLWVWEEDETKLYFDMNEIVRLRVLFEEWNDQAPTKPREESADVVAPTTDVKPPYRIIGSMKEPGLGCFLWWD</sequence>
<feature type="domain" description="RNA polymerase III subunit Rpc25" evidence="8">
    <location>
        <begin position="83"/>
        <end position="200"/>
    </location>
</feature>
<evidence type="ECO:0000313" key="9">
    <source>
        <dbReference type="EMBL" id="KAK4189710.1"/>
    </source>
</evidence>
<dbReference type="Gene3D" id="3.30.1490.120">
    <property type="entry name" value="RNA polymerase Rpb7-like, N-terminal domain"/>
    <property type="match status" value="1"/>
</dbReference>
<name>A0AAN6WYN2_9PEZI</name>
<dbReference type="Proteomes" id="UP001302126">
    <property type="component" value="Unassembled WGS sequence"/>
</dbReference>
<evidence type="ECO:0000256" key="1">
    <source>
        <dbReference type="ARBA" id="ARBA00004123"/>
    </source>
</evidence>
<evidence type="ECO:0000256" key="4">
    <source>
        <dbReference type="ARBA" id="ARBA00023163"/>
    </source>
</evidence>
<dbReference type="Pfam" id="PF03876">
    <property type="entry name" value="SHS2_Rpb7-N"/>
    <property type="match status" value="1"/>
</dbReference>
<keyword evidence="4 6" id="KW-0804">Transcription</keyword>
<comment type="function">
    <text evidence="6">DNA-dependent RNA polymerase which catalyzes the transcription of DNA into RNA using the four ribonucleoside triphosphates as substrates.</text>
</comment>
<dbReference type="CDD" id="cd04330">
    <property type="entry name" value="RNAP_III_Rpc25_N"/>
    <property type="match status" value="1"/>
</dbReference>
<dbReference type="InterPro" id="IPR005576">
    <property type="entry name" value="Rpb7-like_N"/>
</dbReference>
<dbReference type="EMBL" id="MU864372">
    <property type="protein sequence ID" value="KAK4189710.1"/>
    <property type="molecule type" value="Genomic_DNA"/>
</dbReference>
<dbReference type="Pfam" id="PF08292">
    <property type="entry name" value="RNA_pol_Rbc25"/>
    <property type="match status" value="1"/>
</dbReference>
<dbReference type="SUPFAM" id="SSF50249">
    <property type="entry name" value="Nucleic acid-binding proteins"/>
    <property type="match status" value="1"/>
</dbReference>
<evidence type="ECO:0000259" key="8">
    <source>
        <dbReference type="Pfam" id="PF08292"/>
    </source>
</evidence>
<evidence type="ECO:0000259" key="7">
    <source>
        <dbReference type="Pfam" id="PF03876"/>
    </source>
</evidence>
<dbReference type="PANTHER" id="PTHR12709">
    <property type="entry name" value="DNA-DIRECTED RNA POLYMERASE II, III"/>
    <property type="match status" value="1"/>
</dbReference>
<comment type="subcellular location">
    <subcellularLocation>
        <location evidence="1 6">Nucleus</location>
    </subcellularLocation>
</comment>
<gene>
    <name evidence="9" type="ORF">QBC35DRAFT_492127</name>
</gene>
<evidence type="ECO:0000256" key="5">
    <source>
        <dbReference type="ARBA" id="ARBA00023242"/>
    </source>
</evidence>
<dbReference type="FunFam" id="2.40.50.140:FF:000221">
    <property type="entry name" value="DNA-directed RNA polymerase III subunit"/>
    <property type="match status" value="1"/>
</dbReference>
<evidence type="ECO:0000256" key="3">
    <source>
        <dbReference type="ARBA" id="ARBA00022478"/>
    </source>
</evidence>
<keyword evidence="5 6" id="KW-0539">Nucleus</keyword>
<keyword evidence="3 6" id="KW-0240">DNA-directed RNA polymerase</keyword>
<dbReference type="PANTHER" id="PTHR12709:SF1">
    <property type="entry name" value="DNA-DIRECTED RNA POLYMERASE III SUBUNIT RPC8"/>
    <property type="match status" value="1"/>
</dbReference>
<dbReference type="InterPro" id="IPR045113">
    <property type="entry name" value="Rpb7-like"/>
</dbReference>
<evidence type="ECO:0000256" key="6">
    <source>
        <dbReference type="RuleBase" id="RU369086"/>
    </source>
</evidence>
<reference evidence="9" key="2">
    <citation type="submission" date="2023-05" db="EMBL/GenBank/DDBJ databases">
        <authorList>
            <consortium name="Lawrence Berkeley National Laboratory"/>
            <person name="Steindorff A."/>
            <person name="Hensen N."/>
            <person name="Bonometti L."/>
            <person name="Westerberg I."/>
            <person name="Brannstrom I.O."/>
            <person name="Guillou S."/>
            <person name="Cros-Aarteil S."/>
            <person name="Calhoun S."/>
            <person name="Haridas S."/>
            <person name="Kuo A."/>
            <person name="Mondo S."/>
            <person name="Pangilinan J."/>
            <person name="Riley R."/>
            <person name="Labutti K."/>
            <person name="Andreopoulos B."/>
            <person name="Lipzen A."/>
            <person name="Chen C."/>
            <person name="Yanf M."/>
            <person name="Daum C."/>
            <person name="Ng V."/>
            <person name="Clum A."/>
            <person name="Ohm R."/>
            <person name="Martin F."/>
            <person name="Silar P."/>
            <person name="Natvig D."/>
            <person name="Lalanne C."/>
            <person name="Gautier V."/>
            <person name="Ament-Velasquez S.L."/>
            <person name="Kruys A."/>
            <person name="Hutchinson M.I."/>
            <person name="Powell A.J."/>
            <person name="Barry K."/>
            <person name="Miller A.N."/>
            <person name="Grigoriev I.V."/>
            <person name="Debuchy R."/>
            <person name="Gladieux P."/>
            <person name="Thoren M.H."/>
            <person name="Johannesson H."/>
        </authorList>
    </citation>
    <scope>NUCLEOTIDE SEQUENCE</scope>
    <source>
        <strain evidence="9">PSN309</strain>
    </source>
</reference>
<accession>A0AAN6WYN2</accession>
<reference evidence="9" key="1">
    <citation type="journal article" date="2023" name="Mol. Phylogenet. Evol.">
        <title>Genome-scale phylogeny and comparative genomics of the fungal order Sordariales.</title>
        <authorList>
            <person name="Hensen N."/>
            <person name="Bonometti L."/>
            <person name="Westerberg I."/>
            <person name="Brannstrom I.O."/>
            <person name="Guillou S."/>
            <person name="Cros-Aarteil S."/>
            <person name="Calhoun S."/>
            <person name="Haridas S."/>
            <person name="Kuo A."/>
            <person name="Mondo S."/>
            <person name="Pangilinan J."/>
            <person name="Riley R."/>
            <person name="LaButti K."/>
            <person name="Andreopoulos B."/>
            <person name="Lipzen A."/>
            <person name="Chen C."/>
            <person name="Yan M."/>
            <person name="Daum C."/>
            <person name="Ng V."/>
            <person name="Clum A."/>
            <person name="Steindorff A."/>
            <person name="Ohm R.A."/>
            <person name="Martin F."/>
            <person name="Silar P."/>
            <person name="Natvig D.O."/>
            <person name="Lalanne C."/>
            <person name="Gautier V."/>
            <person name="Ament-Velasquez S.L."/>
            <person name="Kruys A."/>
            <person name="Hutchinson M.I."/>
            <person name="Powell A.J."/>
            <person name="Barry K."/>
            <person name="Miller A.N."/>
            <person name="Grigoriev I.V."/>
            <person name="Debuchy R."/>
            <person name="Gladieux P."/>
            <person name="Hiltunen Thoren M."/>
            <person name="Johannesson H."/>
        </authorList>
    </citation>
    <scope>NUCLEOTIDE SEQUENCE</scope>
    <source>
        <strain evidence="9">PSN309</strain>
    </source>
</reference>
<feature type="domain" description="RNA polymerase Rpb7-like N-terminal" evidence="7">
    <location>
        <begin position="8"/>
        <end position="64"/>
    </location>
</feature>
<dbReference type="AlphaFoldDB" id="A0AAN6WYN2"/>
<dbReference type="GO" id="GO:0006384">
    <property type="term" value="P:transcription initiation at RNA polymerase III promoter"/>
    <property type="evidence" value="ECO:0007669"/>
    <property type="project" value="TreeGrafter"/>
</dbReference>
<evidence type="ECO:0000256" key="2">
    <source>
        <dbReference type="ARBA" id="ARBA00009307"/>
    </source>
</evidence>
<dbReference type="InterPro" id="IPR013238">
    <property type="entry name" value="RNA_pol_III_Rbc25"/>
</dbReference>